<sequence>MPKKVIDIVSARRSAEWVRDYVERLYLTFKASNDELMRYAAYNKPGEVPYPAEFVRIGIGIPYSGQMRCGHDPHIYARLVADLRTDETGKLIWTDVPPPDLPEEFQRN</sequence>
<evidence type="ECO:0000313" key="1">
    <source>
        <dbReference type="EMBL" id="OYX01780.1"/>
    </source>
</evidence>
<gene>
    <name evidence="1" type="ORF">B7Z12_13405</name>
</gene>
<proteinExistence type="predicted"/>
<dbReference type="AlphaFoldDB" id="A0A258D1J1"/>
<evidence type="ECO:0000313" key="2">
    <source>
        <dbReference type="Proteomes" id="UP000215616"/>
    </source>
</evidence>
<protein>
    <submittedName>
        <fullName evidence="1">Uncharacterized protein</fullName>
    </submittedName>
</protein>
<organism evidence="1 2">
    <name type="scientific">Caulobacter vibrioides</name>
    <name type="common">Caulobacter crescentus</name>
    <dbReference type="NCBI Taxonomy" id="155892"/>
    <lineage>
        <taxon>Bacteria</taxon>
        <taxon>Pseudomonadati</taxon>
        <taxon>Pseudomonadota</taxon>
        <taxon>Alphaproteobacteria</taxon>
        <taxon>Caulobacterales</taxon>
        <taxon>Caulobacteraceae</taxon>
        <taxon>Caulobacter</taxon>
    </lineage>
</organism>
<name>A0A258D1J1_CAUVI</name>
<dbReference type="EMBL" id="NCDQ01000223">
    <property type="protein sequence ID" value="OYX01780.1"/>
    <property type="molecule type" value="Genomic_DNA"/>
</dbReference>
<reference evidence="1 2" key="1">
    <citation type="submission" date="2017-03" db="EMBL/GenBank/DDBJ databases">
        <title>Lifting the veil on microbial sulfur biogeochemistry in mining wastewaters.</title>
        <authorList>
            <person name="Kantor R.S."/>
            <person name="Colenbrander Nelson T."/>
            <person name="Marshall S."/>
            <person name="Bennett D."/>
            <person name="Apte S."/>
            <person name="Camacho D."/>
            <person name="Thomas B.C."/>
            <person name="Warren L.A."/>
            <person name="Banfield J.F."/>
        </authorList>
    </citation>
    <scope>NUCLEOTIDE SEQUENCE [LARGE SCALE GENOMIC DNA]</scope>
    <source>
        <strain evidence="1">32-67-7</strain>
    </source>
</reference>
<accession>A0A258D1J1</accession>
<dbReference type="Proteomes" id="UP000215616">
    <property type="component" value="Unassembled WGS sequence"/>
</dbReference>
<comment type="caution">
    <text evidence="1">The sequence shown here is derived from an EMBL/GenBank/DDBJ whole genome shotgun (WGS) entry which is preliminary data.</text>
</comment>